<gene>
    <name evidence="8" type="ORF">E2C01_040350</name>
</gene>
<dbReference type="SMART" id="SM00494">
    <property type="entry name" value="ChtBD2"/>
    <property type="match status" value="1"/>
</dbReference>
<dbReference type="InterPro" id="IPR002557">
    <property type="entry name" value="Chitin-bd_dom"/>
</dbReference>
<keyword evidence="1" id="KW-0147">Chitin-binding</keyword>
<comment type="caution">
    <text evidence="8">The sequence shown here is derived from an EMBL/GenBank/DDBJ whole genome shotgun (WGS) entry which is preliminary data.</text>
</comment>
<sequence>MLASAPIDAVPAYPTAPSEISALCPMPPGPYPLIMSNPADCGSFYICSWSTAFLQFCPKGLHFNPKVQVCDHAGNVHCVKTMTQAPHADNTSSVAASTEAHTEIPTTAPPPSTTTI</sequence>
<dbReference type="SUPFAM" id="SSF57625">
    <property type="entry name" value="Invertebrate chitin-binding proteins"/>
    <property type="match status" value="1"/>
</dbReference>
<dbReference type="PANTHER" id="PTHR23301">
    <property type="entry name" value="CHITIN BINDING PERITROPHIN-A"/>
    <property type="match status" value="1"/>
</dbReference>
<keyword evidence="9" id="KW-1185">Reference proteome</keyword>
<keyword evidence="4" id="KW-1015">Disulfide bond</keyword>
<dbReference type="Proteomes" id="UP000324222">
    <property type="component" value="Unassembled WGS sequence"/>
</dbReference>
<evidence type="ECO:0000256" key="5">
    <source>
        <dbReference type="ARBA" id="ARBA00023180"/>
    </source>
</evidence>
<dbReference type="InterPro" id="IPR036508">
    <property type="entry name" value="Chitin-bd_dom_sf"/>
</dbReference>
<protein>
    <recommendedName>
        <fullName evidence="7">Chitin-binding type-2 domain-containing protein</fullName>
    </recommendedName>
</protein>
<proteinExistence type="predicted"/>
<feature type="compositionally biased region" description="Pro residues" evidence="6">
    <location>
        <begin position="107"/>
        <end position="116"/>
    </location>
</feature>
<keyword evidence="2" id="KW-0732">Signal</keyword>
<feature type="region of interest" description="Disordered" evidence="6">
    <location>
        <begin position="86"/>
        <end position="116"/>
    </location>
</feature>
<feature type="domain" description="Chitin-binding type-2" evidence="7">
    <location>
        <begin position="21"/>
        <end position="80"/>
    </location>
</feature>
<organism evidence="8 9">
    <name type="scientific">Portunus trituberculatus</name>
    <name type="common">Swimming crab</name>
    <name type="synonym">Neptunus trituberculatus</name>
    <dbReference type="NCBI Taxonomy" id="210409"/>
    <lineage>
        <taxon>Eukaryota</taxon>
        <taxon>Metazoa</taxon>
        <taxon>Ecdysozoa</taxon>
        <taxon>Arthropoda</taxon>
        <taxon>Crustacea</taxon>
        <taxon>Multicrustacea</taxon>
        <taxon>Malacostraca</taxon>
        <taxon>Eumalacostraca</taxon>
        <taxon>Eucarida</taxon>
        <taxon>Decapoda</taxon>
        <taxon>Pleocyemata</taxon>
        <taxon>Brachyura</taxon>
        <taxon>Eubrachyura</taxon>
        <taxon>Portunoidea</taxon>
        <taxon>Portunidae</taxon>
        <taxon>Portuninae</taxon>
        <taxon>Portunus</taxon>
    </lineage>
</organism>
<reference evidence="8 9" key="1">
    <citation type="submission" date="2019-05" db="EMBL/GenBank/DDBJ databases">
        <title>Another draft genome of Portunus trituberculatus and its Hox gene families provides insights of decapod evolution.</title>
        <authorList>
            <person name="Jeong J.-H."/>
            <person name="Song I."/>
            <person name="Kim S."/>
            <person name="Choi T."/>
            <person name="Kim D."/>
            <person name="Ryu S."/>
            <person name="Kim W."/>
        </authorList>
    </citation>
    <scope>NUCLEOTIDE SEQUENCE [LARGE SCALE GENOMIC DNA]</scope>
    <source>
        <tissue evidence="8">Muscle</tissue>
    </source>
</reference>
<dbReference type="InterPro" id="IPR051940">
    <property type="entry name" value="Chitin_bind-dev_reg"/>
</dbReference>
<name>A0A5B7FMB8_PORTR</name>
<evidence type="ECO:0000313" key="9">
    <source>
        <dbReference type="Proteomes" id="UP000324222"/>
    </source>
</evidence>
<dbReference type="PROSITE" id="PS50940">
    <property type="entry name" value="CHIT_BIND_II"/>
    <property type="match status" value="1"/>
</dbReference>
<accession>A0A5B7FMB8</accession>
<dbReference type="Pfam" id="PF01607">
    <property type="entry name" value="CBM_14"/>
    <property type="match status" value="1"/>
</dbReference>
<evidence type="ECO:0000259" key="7">
    <source>
        <dbReference type="PROSITE" id="PS50940"/>
    </source>
</evidence>
<dbReference type="GO" id="GO:0008061">
    <property type="term" value="F:chitin binding"/>
    <property type="evidence" value="ECO:0007669"/>
    <property type="project" value="UniProtKB-KW"/>
</dbReference>
<dbReference type="AlphaFoldDB" id="A0A5B7FMB8"/>
<keyword evidence="5" id="KW-0325">Glycoprotein</keyword>
<dbReference type="Gene3D" id="2.170.140.10">
    <property type="entry name" value="Chitin binding domain"/>
    <property type="match status" value="1"/>
</dbReference>
<dbReference type="PANTHER" id="PTHR23301:SF0">
    <property type="entry name" value="CHITIN-BINDING TYPE-2 DOMAIN-CONTAINING PROTEIN-RELATED"/>
    <property type="match status" value="1"/>
</dbReference>
<evidence type="ECO:0000256" key="1">
    <source>
        <dbReference type="ARBA" id="ARBA00022669"/>
    </source>
</evidence>
<evidence type="ECO:0000313" key="8">
    <source>
        <dbReference type="EMBL" id="MPC46626.1"/>
    </source>
</evidence>
<dbReference type="OrthoDB" id="6371962at2759"/>
<dbReference type="GO" id="GO:0005576">
    <property type="term" value="C:extracellular region"/>
    <property type="evidence" value="ECO:0007669"/>
    <property type="project" value="InterPro"/>
</dbReference>
<dbReference type="EMBL" id="VSRR010007299">
    <property type="protein sequence ID" value="MPC46626.1"/>
    <property type="molecule type" value="Genomic_DNA"/>
</dbReference>
<evidence type="ECO:0000256" key="2">
    <source>
        <dbReference type="ARBA" id="ARBA00022729"/>
    </source>
</evidence>
<evidence type="ECO:0000256" key="3">
    <source>
        <dbReference type="ARBA" id="ARBA00022737"/>
    </source>
</evidence>
<feature type="compositionally biased region" description="Polar residues" evidence="6">
    <location>
        <begin position="86"/>
        <end position="96"/>
    </location>
</feature>
<evidence type="ECO:0000256" key="6">
    <source>
        <dbReference type="SAM" id="MobiDB-lite"/>
    </source>
</evidence>
<keyword evidence="3" id="KW-0677">Repeat</keyword>
<evidence type="ECO:0000256" key="4">
    <source>
        <dbReference type="ARBA" id="ARBA00023157"/>
    </source>
</evidence>